<dbReference type="SUPFAM" id="SSF52540">
    <property type="entry name" value="P-loop containing nucleoside triphosphate hydrolases"/>
    <property type="match status" value="1"/>
</dbReference>
<evidence type="ECO:0000256" key="2">
    <source>
        <dbReference type="ARBA" id="ARBA00022840"/>
    </source>
</evidence>
<organism evidence="6 7">
    <name type="scientific">Leptidea sinapis</name>
    <dbReference type="NCBI Taxonomy" id="189913"/>
    <lineage>
        <taxon>Eukaryota</taxon>
        <taxon>Metazoa</taxon>
        <taxon>Ecdysozoa</taxon>
        <taxon>Arthropoda</taxon>
        <taxon>Hexapoda</taxon>
        <taxon>Insecta</taxon>
        <taxon>Pterygota</taxon>
        <taxon>Neoptera</taxon>
        <taxon>Endopterygota</taxon>
        <taxon>Lepidoptera</taxon>
        <taxon>Glossata</taxon>
        <taxon>Ditrysia</taxon>
        <taxon>Papilionoidea</taxon>
        <taxon>Pieridae</taxon>
        <taxon>Dismorphiinae</taxon>
        <taxon>Leptidea</taxon>
    </lineage>
</organism>
<comment type="similarity">
    <text evidence="3">Belongs to the TRAFAC class myosin-kinesin ATPase superfamily. Kinesin family.</text>
</comment>
<dbReference type="GO" id="GO:0003777">
    <property type="term" value="F:microtubule motor activity"/>
    <property type="evidence" value="ECO:0007669"/>
    <property type="project" value="InterPro"/>
</dbReference>
<feature type="domain" description="Kinesin motor" evidence="5">
    <location>
        <begin position="1"/>
        <end position="236"/>
    </location>
</feature>
<dbReference type="PANTHER" id="PTHR47117">
    <property type="entry name" value="STAR-RELATED LIPID TRANSFER PROTEIN 9"/>
    <property type="match status" value="1"/>
</dbReference>
<comment type="caution">
    <text evidence="3">Lacks conserved residue(s) required for the propagation of feature annotation.</text>
</comment>
<evidence type="ECO:0000313" key="7">
    <source>
        <dbReference type="Proteomes" id="UP000324832"/>
    </source>
</evidence>
<evidence type="ECO:0000313" key="6">
    <source>
        <dbReference type="EMBL" id="VVC90589.1"/>
    </source>
</evidence>
<sequence length="940" mass="107238">MVAVELKGTKEPTSVIKIVDENTVSLTNFKVSLSGAGDSRQRVRRYHAHYTFDSSGPPHHPSYLEIYNEKVHDLLSPEVLPCSSLPRRKGNLHKDLRVREHPTQGPYVQNLRRVQVQDVESLLSIVNEGKKHRRTAATRRNCMSSRSHALLELVTPHATLQLAGAERYGECRLKEVNNNGRRNRFVPYRDSVLTWLLRDCFTGGANTFVIATVSPSEVCYSETASTLRWAASALKLPNKPYIPTSADTKAAIQIQYNRLLTELADNHILYVPETGKISFDQTYWILKTDKDILAPINIENIGNIMSFSREKTLAKDADSPPSSFVVDNKKEAVPSNTQHNKEICNEVSEEIDKLFGPAMERTRSSSDFEVAAPLRHKRRQFRSQEMLSTDVSQTEPFTLGLRSDDKNDCGKKISSTTILYDNQRADIIASVTERLYSKLKRKEDTSYKIENAVEKKIVQPLNELKICTNARQRLMEISQKALRNKRKIGIPAYTQTKKNVVRVKDQEIDVQTDLLSYININHKSMALYHRDVATETLTLTPRCKEIGIGSNSSIIYNSNSSTMTEVVDSKHSQTMTSSVKTNQKGTQTLGVRPPRRLKHSSVNSKYLRKIQNLKRDRWACSSQPVININISPEYKEDSTSDDSEIMENTCYTTSAINSNKILPPDLLNNYNSRQETRCKEMKHRNKSNVSIDPCTTLHAPKIENAVGNLLLQADDSKSLSSSCDTDNSKKSSRKEYIHKKVEEITSSNTVGESKFVLEEELSLSSDLECSDSQDQEYTIETASDSSQSLVSSKQSDWMRSNSFRITKKLAEEAKEKLYQDNLKIKKLETNRECYLNCCKNKKYLGINECEDFRKSSQYKYEINNSNNEYDSFDSVERQIEESCHKLESAVCKYECFFDNHTKRAAYRDRQINSPTEYLQHLISLRRELVHEDRCSSLDKC</sequence>
<dbReference type="AlphaFoldDB" id="A0A5E4PZA5"/>
<keyword evidence="2" id="KW-0067">ATP-binding</keyword>
<dbReference type="PRINTS" id="PR00380">
    <property type="entry name" value="KINESINHEAVY"/>
</dbReference>
<accession>A0A5E4PZA5</accession>
<dbReference type="EMBL" id="FZQP02000826">
    <property type="protein sequence ID" value="VVC90589.1"/>
    <property type="molecule type" value="Genomic_DNA"/>
</dbReference>
<dbReference type="InterPro" id="IPR036961">
    <property type="entry name" value="Kinesin_motor_dom_sf"/>
</dbReference>
<proteinExistence type="inferred from homology"/>
<reference evidence="6 7" key="1">
    <citation type="submission" date="2017-07" db="EMBL/GenBank/DDBJ databases">
        <authorList>
            <person name="Talla V."/>
            <person name="Backstrom N."/>
        </authorList>
    </citation>
    <scope>NUCLEOTIDE SEQUENCE [LARGE SCALE GENOMIC DNA]</scope>
</reference>
<dbReference type="Gene3D" id="3.40.850.10">
    <property type="entry name" value="Kinesin motor domain"/>
    <property type="match status" value="1"/>
</dbReference>
<evidence type="ECO:0000259" key="5">
    <source>
        <dbReference type="PROSITE" id="PS50067"/>
    </source>
</evidence>
<dbReference type="Proteomes" id="UP000324832">
    <property type="component" value="Unassembled WGS sequence"/>
</dbReference>
<protein>
    <recommendedName>
        <fullName evidence="5">Kinesin motor domain-containing protein</fullName>
    </recommendedName>
</protein>
<dbReference type="Pfam" id="PF00225">
    <property type="entry name" value="Kinesin"/>
    <property type="match status" value="2"/>
</dbReference>
<evidence type="ECO:0000256" key="4">
    <source>
        <dbReference type="SAM" id="MobiDB-lite"/>
    </source>
</evidence>
<feature type="compositionally biased region" description="Polar residues" evidence="4">
    <location>
        <begin position="573"/>
        <end position="589"/>
    </location>
</feature>
<dbReference type="InterPro" id="IPR027417">
    <property type="entry name" value="P-loop_NTPase"/>
</dbReference>
<name>A0A5E4PZA5_9NEOP</name>
<dbReference type="GO" id="GO:0008017">
    <property type="term" value="F:microtubule binding"/>
    <property type="evidence" value="ECO:0007669"/>
    <property type="project" value="InterPro"/>
</dbReference>
<keyword evidence="7" id="KW-1185">Reference proteome</keyword>
<dbReference type="GO" id="GO:0007018">
    <property type="term" value="P:microtubule-based movement"/>
    <property type="evidence" value="ECO:0007669"/>
    <property type="project" value="InterPro"/>
</dbReference>
<evidence type="ECO:0000256" key="3">
    <source>
        <dbReference type="PROSITE-ProRule" id="PRU00283"/>
    </source>
</evidence>
<gene>
    <name evidence="6" type="ORF">LSINAPIS_LOCUS3460</name>
</gene>
<dbReference type="SMART" id="SM00129">
    <property type="entry name" value="KISc"/>
    <property type="match status" value="1"/>
</dbReference>
<dbReference type="InterPro" id="IPR001752">
    <property type="entry name" value="Kinesin_motor_dom"/>
</dbReference>
<dbReference type="PROSITE" id="PS50067">
    <property type="entry name" value="KINESIN_MOTOR_2"/>
    <property type="match status" value="1"/>
</dbReference>
<feature type="region of interest" description="Disordered" evidence="4">
    <location>
        <begin position="573"/>
        <end position="601"/>
    </location>
</feature>
<dbReference type="GO" id="GO:0005524">
    <property type="term" value="F:ATP binding"/>
    <property type="evidence" value="ECO:0007669"/>
    <property type="project" value="UniProtKB-KW"/>
</dbReference>
<evidence type="ECO:0000256" key="1">
    <source>
        <dbReference type="ARBA" id="ARBA00022741"/>
    </source>
</evidence>
<keyword evidence="1" id="KW-0547">Nucleotide-binding</keyword>